<comment type="caution">
    <text evidence="5">The sequence shown here is derived from an EMBL/GenBank/DDBJ whole genome shotgun (WGS) entry which is preliminary data.</text>
</comment>
<protein>
    <recommendedName>
        <fullName evidence="4">Gelsolin-like domain-containing protein</fullName>
    </recommendedName>
</protein>
<reference evidence="5 6" key="1">
    <citation type="submission" date="2024-05" db="EMBL/GenBank/DDBJ databases">
        <title>Genetic variation in Jamaican populations of the coffee berry borer (Hypothenemus hampei).</title>
        <authorList>
            <person name="Errbii M."/>
            <person name="Myrie A."/>
        </authorList>
    </citation>
    <scope>NUCLEOTIDE SEQUENCE [LARGE SCALE GENOMIC DNA]</scope>
    <source>
        <strain evidence="5">JA-Hopewell-2020-01-JO</strain>
        <tissue evidence="5">Whole body</tissue>
    </source>
</reference>
<feature type="domain" description="Gelsolin-like" evidence="4">
    <location>
        <begin position="676"/>
        <end position="746"/>
    </location>
</feature>
<dbReference type="Pfam" id="PF00626">
    <property type="entry name" value="Gelsolin"/>
    <property type="match status" value="7"/>
</dbReference>
<evidence type="ECO:0000256" key="1">
    <source>
        <dbReference type="ARBA" id="ARBA00022737"/>
    </source>
</evidence>
<feature type="chain" id="PRO_5044836737" description="Gelsolin-like domain-containing protein" evidence="3">
    <location>
        <begin position="26"/>
        <end position="880"/>
    </location>
</feature>
<dbReference type="InterPro" id="IPR029006">
    <property type="entry name" value="ADF-H/Gelsolin-like_dom_sf"/>
</dbReference>
<dbReference type="Gene3D" id="3.40.20.10">
    <property type="entry name" value="Severin"/>
    <property type="match status" value="7"/>
</dbReference>
<evidence type="ECO:0000256" key="2">
    <source>
        <dbReference type="SAM" id="MobiDB-lite"/>
    </source>
</evidence>
<dbReference type="PANTHER" id="PTHR11977">
    <property type="entry name" value="VILLIN"/>
    <property type="match status" value="1"/>
</dbReference>
<evidence type="ECO:0000313" key="6">
    <source>
        <dbReference type="Proteomes" id="UP001566132"/>
    </source>
</evidence>
<dbReference type="InterPro" id="IPR007123">
    <property type="entry name" value="Gelsolin-like_dom"/>
</dbReference>
<accession>A0ABD1FBU2</accession>
<dbReference type="CDD" id="cd11292">
    <property type="entry name" value="gelsolin_S3_like"/>
    <property type="match status" value="2"/>
</dbReference>
<dbReference type="PRINTS" id="PR00597">
    <property type="entry name" value="GELSOLIN"/>
</dbReference>
<feature type="domain" description="Gelsolin-like" evidence="4">
    <location>
        <begin position="783"/>
        <end position="858"/>
    </location>
</feature>
<dbReference type="AlphaFoldDB" id="A0ABD1FBU2"/>
<name>A0ABD1FBU2_HYPHA</name>
<dbReference type="CDD" id="cd11289">
    <property type="entry name" value="gelsolin_S2_like"/>
    <property type="match status" value="2"/>
</dbReference>
<dbReference type="EMBL" id="JBDJPC010000001">
    <property type="protein sequence ID" value="KAL1516715.1"/>
    <property type="molecule type" value="Genomic_DNA"/>
</dbReference>
<dbReference type="Proteomes" id="UP001566132">
    <property type="component" value="Unassembled WGS sequence"/>
</dbReference>
<evidence type="ECO:0000256" key="3">
    <source>
        <dbReference type="SAM" id="SignalP"/>
    </source>
</evidence>
<feature type="domain" description="Gelsolin-like" evidence="4">
    <location>
        <begin position="438"/>
        <end position="511"/>
    </location>
</feature>
<dbReference type="PANTHER" id="PTHR11977:SF123">
    <property type="entry name" value="GELSOLIN"/>
    <property type="match status" value="1"/>
</dbReference>
<evidence type="ECO:0000259" key="4">
    <source>
        <dbReference type="Pfam" id="PF00626"/>
    </source>
</evidence>
<dbReference type="FunFam" id="3.40.20.10:FF:000002">
    <property type="entry name" value="Gelsolin"/>
    <property type="match status" value="2"/>
</dbReference>
<proteinExistence type="predicted"/>
<organism evidence="5 6">
    <name type="scientific">Hypothenemus hampei</name>
    <name type="common">Coffee berry borer</name>
    <dbReference type="NCBI Taxonomy" id="57062"/>
    <lineage>
        <taxon>Eukaryota</taxon>
        <taxon>Metazoa</taxon>
        <taxon>Ecdysozoa</taxon>
        <taxon>Arthropoda</taxon>
        <taxon>Hexapoda</taxon>
        <taxon>Insecta</taxon>
        <taxon>Pterygota</taxon>
        <taxon>Neoptera</taxon>
        <taxon>Endopterygota</taxon>
        <taxon>Coleoptera</taxon>
        <taxon>Polyphaga</taxon>
        <taxon>Cucujiformia</taxon>
        <taxon>Curculionidae</taxon>
        <taxon>Scolytinae</taxon>
        <taxon>Hypothenemus</taxon>
    </lineage>
</organism>
<sequence length="880" mass="98656">MSFNTNRLMLLTFSIFLLLIGLAAAAVSRPNAREPAFEHAGREAGLEIWRIEDFKPVPYPKNQYGKFYTGDSYIVLNTQVNKRGQKSWDIHFWLGSQTSQDESGAAAILAVQLDDQLGGDPVQHRETQDHESQLFLSYFKSGVRYLPGGVSSGFHHVDRNQQGATRLFQVKGSKNIRVKQVDPKVSSMNKGDCFILDTGNDIYVYVGANARRTEKLKATAAANQIRDQDHSGRSRISIIDEYSPQSDFDNFFRALGGGSKNSISEASSGGDDAQFETSEERAAALYKVSDASGSVRVETIGRRPLEQSLLDENDVFILDSGSGDVFVWVGRRATSQEKKESLKKADLYLSEHQRPSWTHVQRITQGSEPASFTQFFRSWQGYGESPAVRYYQSCDPHRRSDHARIVVMESAFENAGQQAGLEIYRVEDFKPVPYPKDQYGKFYSGDSYIVLNTKINSRGDKSWDVHFWLGSETTQDEAGAAAILSVQLDELLGGDPIQHREKQEHESQLFLSYFKSGVRYQPGGVSSGFRHVDPDDAETQLFQVKGSRNIRVKQVDPNISSMNKGDCFILDTGKNIYVYVGTASKRVEKLKAIAAAGQIRDQDHAGKAKVTIVDEFSPQSDFDDFFEALGGGSRETVPEASTGGDDTQFEKSEEHSASLYRISDSSGSLNVEEIGRRPLEQSLLDEKDVFILDSGNADVFVWVGRGSTPQEKQESMKKADAYLAENQRPNWTHVERISQGTEPVAFTQYFHNWSYGQARPRATRSAQHPRLFHALLRPGAANFKVEEVHDFDQDDLNIDDVMFLDVPKDNKVYLWIGDGADADEKARSGDLVQSYLREQGREGATVVTLHQGEEDEAFKSLFPSWNSQLWENQVDIRQLL</sequence>
<dbReference type="CDD" id="cd11290">
    <property type="entry name" value="gelsolin_S1_like"/>
    <property type="match status" value="2"/>
</dbReference>
<keyword evidence="3" id="KW-0732">Signal</keyword>
<feature type="domain" description="Gelsolin-like" evidence="4">
    <location>
        <begin position="175"/>
        <end position="241"/>
    </location>
</feature>
<feature type="region of interest" description="Disordered" evidence="2">
    <location>
        <begin position="633"/>
        <end position="655"/>
    </location>
</feature>
<feature type="signal peptide" evidence="3">
    <location>
        <begin position="1"/>
        <end position="25"/>
    </location>
</feature>
<keyword evidence="6" id="KW-1185">Reference proteome</keyword>
<dbReference type="SMART" id="SM00262">
    <property type="entry name" value="GEL"/>
    <property type="match status" value="7"/>
</dbReference>
<dbReference type="SUPFAM" id="SSF55753">
    <property type="entry name" value="Actin depolymerizing proteins"/>
    <property type="match status" value="7"/>
</dbReference>
<evidence type="ECO:0000313" key="5">
    <source>
        <dbReference type="EMBL" id="KAL1516715.1"/>
    </source>
</evidence>
<gene>
    <name evidence="5" type="ORF">ABEB36_000590</name>
</gene>
<feature type="domain" description="Gelsolin-like" evidence="4">
    <location>
        <begin position="303"/>
        <end position="372"/>
    </location>
</feature>
<feature type="domain" description="Gelsolin-like" evidence="4">
    <location>
        <begin position="549"/>
        <end position="615"/>
    </location>
</feature>
<feature type="domain" description="Gelsolin-like" evidence="4">
    <location>
        <begin position="55"/>
        <end position="136"/>
    </location>
</feature>
<keyword evidence="1" id="KW-0677">Repeat</keyword>
<dbReference type="InterPro" id="IPR007122">
    <property type="entry name" value="Villin/Gelsolin"/>
</dbReference>